<dbReference type="GO" id="GO:0006355">
    <property type="term" value="P:regulation of DNA-templated transcription"/>
    <property type="evidence" value="ECO:0007669"/>
    <property type="project" value="InterPro"/>
</dbReference>
<dbReference type="RefSeq" id="WP_130913154.1">
    <property type="nucleotide sequence ID" value="NZ_LR215974.1"/>
</dbReference>
<keyword evidence="2" id="KW-0472">Membrane</keyword>
<dbReference type="InterPro" id="IPR016032">
    <property type="entry name" value="Sig_transdc_resp-reg_C-effctor"/>
</dbReference>
<evidence type="ECO:0000256" key="2">
    <source>
        <dbReference type="SAM" id="Phobius"/>
    </source>
</evidence>
<sequence>MIKFKLLFLLILFFAKVNSQNSCVVLDSLMMKEPDKMLANNISRQKIIGWNLLMIKKAQKENCKKAIVWGNINLGVQHYNLAKPDISLTYLNKAKILSDEISADNETYSKLFQEFSQTYYTLGMYDVSLKYNSKAMYYGRKITNIKYKNRFLSFVYNTRSSNLMQTNKDSALLYLHKSSAILKSPITYSALAGYYISNNIHADSARFYLKNAEKLYNENKKVNPYSLSVLYYRYACLYANEKNNEKSLEYLEKSLNLASNGKNRQHLLNVYNLLAELYRKTGDIDKEKKILEEYKTFNESYKDAQAKSVDITIQNLEKELSEKQDDRNKKIIIITLFLLLILTVLLFYYIKNKKNSVKPENTIDEVFTVAEKKEEILPSVTLDELYESAKSRDPNFYNKFQIFYPNFFKKLTEFNSDLQKNELHILAYIYLNFETKQIADILYLSPKTIQNKKYNIRKKLNMQTNEDMYIWLKVFHQ</sequence>
<gene>
    <name evidence="5" type="ORF">NCTC12078_00257</name>
</gene>
<keyword evidence="3" id="KW-0732">Signal</keyword>
<name>A0A4U8W8F1_9FLAO</name>
<evidence type="ECO:0000313" key="6">
    <source>
        <dbReference type="Proteomes" id="UP000290013"/>
    </source>
</evidence>
<dbReference type="EMBL" id="LR215974">
    <property type="protein sequence ID" value="VFB02283.1"/>
    <property type="molecule type" value="Genomic_DNA"/>
</dbReference>
<evidence type="ECO:0000313" key="5">
    <source>
        <dbReference type="EMBL" id="VFB02283.1"/>
    </source>
</evidence>
<keyword evidence="2" id="KW-1133">Transmembrane helix</keyword>
<feature type="coiled-coil region" evidence="1">
    <location>
        <begin position="306"/>
        <end position="333"/>
    </location>
</feature>
<feature type="transmembrane region" description="Helical" evidence="2">
    <location>
        <begin position="331"/>
        <end position="350"/>
    </location>
</feature>
<keyword evidence="2" id="KW-0812">Transmembrane</keyword>
<dbReference type="Gene3D" id="1.10.10.10">
    <property type="entry name" value="Winged helix-like DNA-binding domain superfamily/Winged helix DNA-binding domain"/>
    <property type="match status" value="1"/>
</dbReference>
<keyword evidence="1" id="KW-0175">Coiled coil</keyword>
<dbReference type="SMART" id="SM00421">
    <property type="entry name" value="HTH_LUXR"/>
    <property type="match status" value="1"/>
</dbReference>
<reference evidence="5 6" key="1">
    <citation type="submission" date="2019-02" db="EMBL/GenBank/DDBJ databases">
        <authorList>
            <consortium name="Pathogen Informatics"/>
        </authorList>
    </citation>
    <scope>NUCLEOTIDE SEQUENCE [LARGE SCALE GENOMIC DNA]</scope>
    <source>
        <strain evidence="5 6">3012STDY6944375</strain>
    </source>
</reference>
<dbReference type="SUPFAM" id="SSF46894">
    <property type="entry name" value="C-terminal effector domain of the bipartite response regulators"/>
    <property type="match status" value="1"/>
</dbReference>
<evidence type="ECO:0000256" key="3">
    <source>
        <dbReference type="SAM" id="SignalP"/>
    </source>
</evidence>
<accession>A0A4U8W8F1</accession>
<dbReference type="KEGG" id="ctai:NCTC12078_00257"/>
<dbReference type="Proteomes" id="UP000290013">
    <property type="component" value="Chromosome"/>
</dbReference>
<dbReference type="InterPro" id="IPR036388">
    <property type="entry name" value="WH-like_DNA-bd_sf"/>
</dbReference>
<organism evidence="5 6">
    <name type="scientific">Chryseobacterium taihuense</name>
    <dbReference type="NCBI Taxonomy" id="1141221"/>
    <lineage>
        <taxon>Bacteria</taxon>
        <taxon>Pseudomonadati</taxon>
        <taxon>Bacteroidota</taxon>
        <taxon>Flavobacteriia</taxon>
        <taxon>Flavobacteriales</taxon>
        <taxon>Weeksellaceae</taxon>
        <taxon>Chryseobacterium group</taxon>
        <taxon>Chryseobacterium</taxon>
    </lineage>
</organism>
<evidence type="ECO:0000256" key="1">
    <source>
        <dbReference type="SAM" id="Coils"/>
    </source>
</evidence>
<protein>
    <submittedName>
        <fullName evidence="5">ATP-dependent transcriptional regulator</fullName>
    </submittedName>
</protein>
<dbReference type="GO" id="GO:0003677">
    <property type="term" value="F:DNA binding"/>
    <property type="evidence" value="ECO:0007669"/>
    <property type="project" value="InterPro"/>
</dbReference>
<dbReference type="Gene3D" id="1.25.40.10">
    <property type="entry name" value="Tetratricopeptide repeat domain"/>
    <property type="match status" value="2"/>
</dbReference>
<dbReference type="SUPFAM" id="SSF48452">
    <property type="entry name" value="TPR-like"/>
    <property type="match status" value="1"/>
</dbReference>
<evidence type="ECO:0000259" key="4">
    <source>
        <dbReference type="SMART" id="SM00421"/>
    </source>
</evidence>
<dbReference type="Pfam" id="PF13424">
    <property type="entry name" value="TPR_12"/>
    <property type="match status" value="1"/>
</dbReference>
<dbReference type="InterPro" id="IPR000792">
    <property type="entry name" value="Tscrpt_reg_LuxR_C"/>
</dbReference>
<feature type="domain" description="HTH luxR-type" evidence="4">
    <location>
        <begin position="415"/>
        <end position="472"/>
    </location>
</feature>
<proteinExistence type="predicted"/>
<dbReference type="InterPro" id="IPR011990">
    <property type="entry name" value="TPR-like_helical_dom_sf"/>
</dbReference>
<feature type="signal peptide" evidence="3">
    <location>
        <begin position="1"/>
        <end position="19"/>
    </location>
</feature>
<dbReference type="Pfam" id="PF00196">
    <property type="entry name" value="GerE"/>
    <property type="match status" value="1"/>
</dbReference>
<feature type="chain" id="PRO_5020964959" evidence="3">
    <location>
        <begin position="20"/>
        <end position="477"/>
    </location>
</feature>
<dbReference type="AlphaFoldDB" id="A0A4U8W8F1"/>